<dbReference type="SMART" id="SM00342">
    <property type="entry name" value="HTH_ARAC"/>
    <property type="match status" value="1"/>
</dbReference>
<gene>
    <name evidence="5" type="ORF">IDH45_29720</name>
</gene>
<dbReference type="AlphaFoldDB" id="A0A927CEK8"/>
<dbReference type="InterPro" id="IPR037923">
    <property type="entry name" value="HTH-like"/>
</dbReference>
<dbReference type="GO" id="GO:0043565">
    <property type="term" value="F:sequence-specific DNA binding"/>
    <property type="evidence" value="ECO:0007669"/>
    <property type="project" value="InterPro"/>
</dbReference>
<sequence>MSGSLSTNISSKPGFKRFHYDYVYAPELKRYGPIHLYQLGDLSCDSGFALHPHKQSCYEISYVVSGAGWFSVNGKRYEMQAGDLFLCRPGDIHEGGVDGRDPFRYYYFGFRFDEAAGVDDPLLPIRRAMDEHAGPLRCKDRLDVTVPFVHALKELNGEAQYSQSMTGMYLEQLLVLTYRNYFSDWQADYPGESRERSAQRAVYSAVAYIDDRLLSIKDLKEVSDALGYSLSHLSHLFAKVTGDSLRGYYAKRKWHKTVGLLEEGGRTITEIASMMQYESIHTFSRAFKKAMGVPPSEYVRSCERPQHK</sequence>
<dbReference type="GO" id="GO:0003700">
    <property type="term" value="F:DNA-binding transcription factor activity"/>
    <property type="evidence" value="ECO:0007669"/>
    <property type="project" value="InterPro"/>
</dbReference>
<name>A0A927CEK8_9BACL</name>
<dbReference type="CDD" id="cd06986">
    <property type="entry name" value="cupin_MmsR-like_N"/>
    <property type="match status" value="1"/>
</dbReference>
<reference evidence="5" key="1">
    <citation type="submission" date="2020-09" db="EMBL/GenBank/DDBJ databases">
        <title>A novel bacterium of genus Paenibacillus, isolated from South China Sea.</title>
        <authorList>
            <person name="Huang H."/>
            <person name="Mo K."/>
            <person name="Hu Y."/>
        </authorList>
    </citation>
    <scope>NUCLEOTIDE SEQUENCE</scope>
    <source>
        <strain evidence="5">IB182363</strain>
    </source>
</reference>
<evidence type="ECO:0000256" key="2">
    <source>
        <dbReference type="ARBA" id="ARBA00023125"/>
    </source>
</evidence>
<evidence type="ECO:0000256" key="1">
    <source>
        <dbReference type="ARBA" id="ARBA00023015"/>
    </source>
</evidence>
<dbReference type="Pfam" id="PF02311">
    <property type="entry name" value="AraC_binding"/>
    <property type="match status" value="1"/>
</dbReference>
<dbReference type="InterPro" id="IPR009057">
    <property type="entry name" value="Homeodomain-like_sf"/>
</dbReference>
<keyword evidence="6" id="KW-1185">Reference proteome</keyword>
<dbReference type="PANTHER" id="PTHR43280:SF28">
    <property type="entry name" value="HTH-TYPE TRANSCRIPTIONAL ACTIVATOR RHAS"/>
    <property type="match status" value="1"/>
</dbReference>
<dbReference type="InterPro" id="IPR014710">
    <property type="entry name" value="RmlC-like_jellyroll"/>
</dbReference>
<evidence type="ECO:0000313" key="5">
    <source>
        <dbReference type="EMBL" id="MBD2866160.1"/>
    </source>
</evidence>
<dbReference type="Pfam" id="PF12833">
    <property type="entry name" value="HTH_18"/>
    <property type="match status" value="1"/>
</dbReference>
<comment type="caution">
    <text evidence="5">The sequence shown here is derived from an EMBL/GenBank/DDBJ whole genome shotgun (WGS) entry which is preliminary data.</text>
</comment>
<dbReference type="Gene3D" id="1.10.10.60">
    <property type="entry name" value="Homeodomain-like"/>
    <property type="match status" value="2"/>
</dbReference>
<dbReference type="SUPFAM" id="SSF46689">
    <property type="entry name" value="Homeodomain-like"/>
    <property type="match status" value="1"/>
</dbReference>
<dbReference type="SUPFAM" id="SSF51215">
    <property type="entry name" value="Regulatory protein AraC"/>
    <property type="match status" value="1"/>
</dbReference>
<organism evidence="5 6">
    <name type="scientific">Paenibacillus oceani</name>
    <dbReference type="NCBI Taxonomy" id="2772510"/>
    <lineage>
        <taxon>Bacteria</taxon>
        <taxon>Bacillati</taxon>
        <taxon>Bacillota</taxon>
        <taxon>Bacilli</taxon>
        <taxon>Bacillales</taxon>
        <taxon>Paenibacillaceae</taxon>
        <taxon>Paenibacillus</taxon>
    </lineage>
</organism>
<dbReference type="InterPro" id="IPR003313">
    <property type="entry name" value="AraC-bd"/>
</dbReference>
<dbReference type="PANTHER" id="PTHR43280">
    <property type="entry name" value="ARAC-FAMILY TRANSCRIPTIONAL REGULATOR"/>
    <property type="match status" value="1"/>
</dbReference>
<dbReference type="PROSITE" id="PS01124">
    <property type="entry name" value="HTH_ARAC_FAMILY_2"/>
    <property type="match status" value="1"/>
</dbReference>
<evidence type="ECO:0000256" key="3">
    <source>
        <dbReference type="ARBA" id="ARBA00023163"/>
    </source>
</evidence>
<keyword evidence="1" id="KW-0805">Transcription regulation</keyword>
<dbReference type="EMBL" id="JACXJA010000053">
    <property type="protein sequence ID" value="MBD2866160.1"/>
    <property type="molecule type" value="Genomic_DNA"/>
</dbReference>
<dbReference type="Gene3D" id="2.60.120.10">
    <property type="entry name" value="Jelly Rolls"/>
    <property type="match status" value="1"/>
</dbReference>
<proteinExistence type="predicted"/>
<dbReference type="InterPro" id="IPR018060">
    <property type="entry name" value="HTH_AraC"/>
</dbReference>
<protein>
    <submittedName>
        <fullName evidence="5">AraC family transcriptional regulator</fullName>
    </submittedName>
</protein>
<evidence type="ECO:0000313" key="6">
    <source>
        <dbReference type="Proteomes" id="UP000639396"/>
    </source>
</evidence>
<evidence type="ECO:0000259" key="4">
    <source>
        <dbReference type="PROSITE" id="PS01124"/>
    </source>
</evidence>
<dbReference type="Proteomes" id="UP000639396">
    <property type="component" value="Unassembled WGS sequence"/>
</dbReference>
<dbReference type="RefSeq" id="WP_190931778.1">
    <property type="nucleotide sequence ID" value="NZ_JACXJA010000053.1"/>
</dbReference>
<keyword evidence="3" id="KW-0804">Transcription</keyword>
<feature type="domain" description="HTH araC/xylS-type" evidence="4">
    <location>
        <begin position="203"/>
        <end position="301"/>
    </location>
</feature>
<accession>A0A927CEK8</accession>
<keyword evidence="2" id="KW-0238">DNA-binding</keyword>